<dbReference type="InterPro" id="IPR050925">
    <property type="entry name" value="Rhomboid_protease_S54"/>
</dbReference>
<organism evidence="9">
    <name type="scientific">marine metagenome</name>
    <dbReference type="NCBI Taxonomy" id="408172"/>
    <lineage>
        <taxon>unclassified sequences</taxon>
        <taxon>metagenomes</taxon>
        <taxon>ecological metagenomes</taxon>
    </lineage>
</organism>
<evidence type="ECO:0000313" key="9">
    <source>
        <dbReference type="EMBL" id="SUZ75526.1"/>
    </source>
</evidence>
<protein>
    <recommendedName>
        <fullName evidence="8">Peptidase S54 rhomboid domain-containing protein</fullName>
    </recommendedName>
</protein>
<evidence type="ECO:0000259" key="8">
    <source>
        <dbReference type="Pfam" id="PF01694"/>
    </source>
</evidence>
<evidence type="ECO:0000256" key="4">
    <source>
        <dbReference type="ARBA" id="ARBA00022801"/>
    </source>
</evidence>
<feature type="transmembrane region" description="Helical" evidence="7">
    <location>
        <begin position="140"/>
        <end position="160"/>
    </location>
</feature>
<gene>
    <name evidence="9" type="ORF">METZ01_LOCUS28380</name>
</gene>
<dbReference type="EMBL" id="UINC01001249">
    <property type="protein sequence ID" value="SUZ75526.1"/>
    <property type="molecule type" value="Genomic_DNA"/>
</dbReference>
<evidence type="ECO:0000256" key="6">
    <source>
        <dbReference type="ARBA" id="ARBA00023136"/>
    </source>
</evidence>
<dbReference type="AlphaFoldDB" id="A0A381Q877"/>
<dbReference type="GO" id="GO:0004252">
    <property type="term" value="F:serine-type endopeptidase activity"/>
    <property type="evidence" value="ECO:0007669"/>
    <property type="project" value="InterPro"/>
</dbReference>
<dbReference type="PANTHER" id="PTHR43731:SF14">
    <property type="entry name" value="PRESENILIN-ASSOCIATED RHOMBOID-LIKE PROTEIN, MITOCHONDRIAL"/>
    <property type="match status" value="1"/>
</dbReference>
<comment type="similarity">
    <text evidence="2">Belongs to the peptidase S54 family.</text>
</comment>
<feature type="transmembrane region" description="Helical" evidence="7">
    <location>
        <begin position="167"/>
        <end position="189"/>
    </location>
</feature>
<keyword evidence="6 7" id="KW-0472">Membrane</keyword>
<dbReference type="Pfam" id="PF01694">
    <property type="entry name" value="Rhomboid"/>
    <property type="match status" value="2"/>
</dbReference>
<name>A0A381Q877_9ZZZZ</name>
<dbReference type="PANTHER" id="PTHR43731">
    <property type="entry name" value="RHOMBOID PROTEASE"/>
    <property type="match status" value="1"/>
</dbReference>
<keyword evidence="4" id="KW-0378">Hydrolase</keyword>
<comment type="subcellular location">
    <subcellularLocation>
        <location evidence="1">Membrane</location>
        <topology evidence="1">Multi-pass membrane protein</topology>
    </subcellularLocation>
</comment>
<evidence type="ECO:0000256" key="2">
    <source>
        <dbReference type="ARBA" id="ARBA00009045"/>
    </source>
</evidence>
<reference evidence="9" key="1">
    <citation type="submission" date="2018-05" db="EMBL/GenBank/DDBJ databases">
        <authorList>
            <person name="Lanie J.A."/>
            <person name="Ng W.-L."/>
            <person name="Kazmierczak K.M."/>
            <person name="Andrzejewski T.M."/>
            <person name="Davidsen T.M."/>
            <person name="Wayne K.J."/>
            <person name="Tettelin H."/>
            <person name="Glass J.I."/>
            <person name="Rusch D."/>
            <person name="Podicherti R."/>
            <person name="Tsui H.-C.T."/>
            <person name="Winkler M.E."/>
        </authorList>
    </citation>
    <scope>NUCLEOTIDE SEQUENCE</scope>
</reference>
<proteinExistence type="inferred from homology"/>
<keyword evidence="5 7" id="KW-1133">Transmembrane helix</keyword>
<dbReference type="SUPFAM" id="SSF144091">
    <property type="entry name" value="Rhomboid-like"/>
    <property type="match status" value="1"/>
</dbReference>
<feature type="transmembrane region" description="Helical" evidence="7">
    <location>
        <begin position="14"/>
        <end position="38"/>
    </location>
</feature>
<feature type="domain" description="Peptidase S54 rhomboid" evidence="8">
    <location>
        <begin position="9"/>
        <end position="71"/>
    </location>
</feature>
<dbReference type="Gene3D" id="1.20.1540.10">
    <property type="entry name" value="Rhomboid-like"/>
    <property type="match status" value="1"/>
</dbReference>
<keyword evidence="3 7" id="KW-0812">Transmembrane</keyword>
<feature type="transmembrane region" description="Helical" evidence="7">
    <location>
        <begin position="50"/>
        <end position="68"/>
    </location>
</feature>
<evidence type="ECO:0000256" key="7">
    <source>
        <dbReference type="SAM" id="Phobius"/>
    </source>
</evidence>
<dbReference type="InterPro" id="IPR022764">
    <property type="entry name" value="Peptidase_S54_rhomboid_dom"/>
</dbReference>
<feature type="transmembrane region" description="Helical" evidence="7">
    <location>
        <begin position="201"/>
        <end position="219"/>
    </location>
</feature>
<sequence>MRYFHSENFQPYQILTYMWVHGGFGHLFSNMFSVLIFAPILERVWGSKKFLIYYLATGIGAGILYSGINYYENYSFEVKVKSYEQNPSPESFRKLVLNNSSEYYNQLYDFIDSYEQNPSNSNDNLSIAYANDLLKVKSDVPMVGASGAVFGILLAFAMLFPNMELMLLFFPIPVKAKYLVLVYGIYELWSEINRMPGDNVAHFAHLGGMLIGYLILKYWKRKYGTFY</sequence>
<evidence type="ECO:0000256" key="3">
    <source>
        <dbReference type="ARBA" id="ARBA00022692"/>
    </source>
</evidence>
<feature type="domain" description="Peptidase S54 rhomboid" evidence="8">
    <location>
        <begin position="138"/>
        <end position="216"/>
    </location>
</feature>
<dbReference type="InterPro" id="IPR035952">
    <property type="entry name" value="Rhomboid-like_sf"/>
</dbReference>
<accession>A0A381Q877</accession>
<dbReference type="GO" id="GO:0016020">
    <property type="term" value="C:membrane"/>
    <property type="evidence" value="ECO:0007669"/>
    <property type="project" value="UniProtKB-SubCell"/>
</dbReference>
<evidence type="ECO:0000256" key="1">
    <source>
        <dbReference type="ARBA" id="ARBA00004141"/>
    </source>
</evidence>
<evidence type="ECO:0000256" key="5">
    <source>
        <dbReference type="ARBA" id="ARBA00022989"/>
    </source>
</evidence>